<evidence type="ECO:0000259" key="1">
    <source>
        <dbReference type="Pfam" id="PF13271"/>
    </source>
</evidence>
<accession>A0A7V9Z904</accession>
<dbReference type="AlphaFoldDB" id="A0A7V9Z904"/>
<keyword evidence="3" id="KW-1185">Reference proteome</keyword>
<evidence type="ECO:0000313" key="2">
    <source>
        <dbReference type="EMBL" id="MBA2876247.1"/>
    </source>
</evidence>
<comment type="caution">
    <text evidence="2">The sequence shown here is derived from an EMBL/GenBank/DDBJ whole genome shotgun (WGS) entry which is preliminary data.</text>
</comment>
<gene>
    <name evidence="2" type="ORF">HNR31_003042</name>
</gene>
<feature type="domain" description="DUF4062" evidence="1">
    <location>
        <begin position="6"/>
        <end position="89"/>
    </location>
</feature>
<dbReference type="Proteomes" id="UP000523087">
    <property type="component" value="Unassembled WGS sequence"/>
</dbReference>
<dbReference type="RefSeq" id="WP_181556974.1">
    <property type="nucleotide sequence ID" value="NZ_JACDUT010000010.1"/>
</dbReference>
<reference evidence="2 3" key="1">
    <citation type="submission" date="2020-07" db="EMBL/GenBank/DDBJ databases">
        <title>Genomic Encyclopedia of Type Strains, Phase IV (KMG-IV): sequencing the most valuable type-strain genomes for metagenomic binning, comparative biology and taxonomic classification.</title>
        <authorList>
            <person name="Goeker M."/>
        </authorList>
    </citation>
    <scope>NUCLEOTIDE SEQUENCE [LARGE SCALE GENOMIC DNA]</scope>
    <source>
        <strain evidence="2 3">DSM 15730</strain>
    </source>
</reference>
<dbReference type="InterPro" id="IPR025139">
    <property type="entry name" value="DUF4062"/>
</dbReference>
<name>A0A7V9Z904_9BACL</name>
<sequence>MDRTTIFISSVAQDTLSSIRNAVFEELKNMGHEPIRFEDSMRYIHQDAIRTCLEYVSRSDIFLLFIADKAGTFLEDEGKTVTHLEFLRAYHENKRLIVYVHDIVLDTYFQTIRPQIKQSLVQYLSEHGKEPDSMLKFISENIKEQPHVAENYVWYFLYDAEQKGIYFEKCSLGVEILSNIKSYLSALFKESLQYLNIRSEIERSLEHVELYGDFYELSLEFISLLQNGQITNWRRLLALLRSKMVGCNIYSTNTKYQQEAIGALMDCKAVTLYEKRDDQMICKEYDGLTTPENFSLDDSSSYVVQTYNDHNHNEKLYYSLEKRICYFLFKVKTYVFCFHLPLLGEWDYYKLKAYQEHIFNAILESKGYSYCYFIKMLLGGLSNEQL</sequence>
<proteinExistence type="predicted"/>
<organism evidence="2 3">
    <name type="scientific">Thermaerobacillus caldiproteolyticus</name>
    <dbReference type="NCBI Taxonomy" id="247480"/>
    <lineage>
        <taxon>Bacteria</taxon>
        <taxon>Bacillati</taxon>
        <taxon>Bacillota</taxon>
        <taxon>Bacilli</taxon>
        <taxon>Bacillales</taxon>
        <taxon>Anoxybacillaceae</taxon>
        <taxon>Thermaerobacillus</taxon>
    </lineage>
</organism>
<dbReference type="EMBL" id="JACDUT010000010">
    <property type="protein sequence ID" value="MBA2876247.1"/>
    <property type="molecule type" value="Genomic_DNA"/>
</dbReference>
<protein>
    <recommendedName>
        <fullName evidence="1">DUF4062 domain-containing protein</fullName>
    </recommendedName>
</protein>
<dbReference type="Pfam" id="PF13271">
    <property type="entry name" value="DUF4062"/>
    <property type="match status" value="1"/>
</dbReference>
<evidence type="ECO:0000313" key="3">
    <source>
        <dbReference type="Proteomes" id="UP000523087"/>
    </source>
</evidence>